<evidence type="ECO:0000313" key="9">
    <source>
        <dbReference type="EMBL" id="KAK3049039.1"/>
    </source>
</evidence>
<keyword evidence="4 7" id="KW-0472">Membrane</keyword>
<proteinExistence type="inferred from homology"/>
<sequence length="377" mass="42041">MVYINPAGFPTPGLGNHGWRLFITLMVMIIAAGFFVMIRVASRISAGQLGSDDYAIIVTLGFFVVQTTLWSLSVRAGYGADYLALARWQQELFNEWWFLGSIFWLCTLAMYKVSVLLLLNRIFVQRPFRIACWSIMVVCGCWAVGNIFGWIFQCTPVPIMWGGLPEGASYKCFNQNGLWVSMVAWDVSIDLAILLLPQPMVWKLSLKTREKFMLTGMFLLGAIVVVFSLLSCSAIVSHLDEAGTQKAKYSFALANLFQVLESGMGIIGACLPLMRQPIKKIWPKLVGSSGRRTPYYDDEVSDQHVMQNVSNSQAESQSKAWSASDPFRSRPRKSDELGIISEGAETKYGDSGNETGGYTLGMSDGIRKDMVYSVDRR</sequence>
<dbReference type="PANTHER" id="PTHR33048:SF47">
    <property type="entry name" value="INTEGRAL MEMBRANE PROTEIN-RELATED"/>
    <property type="match status" value="1"/>
</dbReference>
<evidence type="ECO:0000313" key="10">
    <source>
        <dbReference type="Proteomes" id="UP001271007"/>
    </source>
</evidence>
<dbReference type="EMBL" id="JAWDJX010000043">
    <property type="protein sequence ID" value="KAK3049039.1"/>
    <property type="molecule type" value="Genomic_DNA"/>
</dbReference>
<reference evidence="9" key="1">
    <citation type="submission" date="2023-04" db="EMBL/GenBank/DDBJ databases">
        <title>Black Yeasts Isolated from many extreme environments.</title>
        <authorList>
            <person name="Coleine C."/>
            <person name="Stajich J.E."/>
            <person name="Selbmann L."/>
        </authorList>
    </citation>
    <scope>NUCLEOTIDE SEQUENCE</scope>
    <source>
        <strain evidence="9">CCFEE 5312</strain>
    </source>
</reference>
<feature type="region of interest" description="Disordered" evidence="6">
    <location>
        <begin position="308"/>
        <end position="363"/>
    </location>
</feature>
<evidence type="ECO:0000256" key="3">
    <source>
        <dbReference type="ARBA" id="ARBA00022989"/>
    </source>
</evidence>
<evidence type="ECO:0000256" key="5">
    <source>
        <dbReference type="ARBA" id="ARBA00038359"/>
    </source>
</evidence>
<feature type="transmembrane region" description="Helical" evidence="7">
    <location>
        <begin position="96"/>
        <end position="119"/>
    </location>
</feature>
<comment type="similarity">
    <text evidence="5">Belongs to the SAT4 family.</text>
</comment>
<dbReference type="Proteomes" id="UP001271007">
    <property type="component" value="Unassembled WGS sequence"/>
</dbReference>
<keyword evidence="3 7" id="KW-1133">Transmembrane helix</keyword>
<evidence type="ECO:0000256" key="6">
    <source>
        <dbReference type="SAM" id="MobiDB-lite"/>
    </source>
</evidence>
<comment type="caution">
    <text evidence="9">The sequence shown here is derived from an EMBL/GenBank/DDBJ whole genome shotgun (WGS) entry which is preliminary data.</text>
</comment>
<evidence type="ECO:0000256" key="4">
    <source>
        <dbReference type="ARBA" id="ARBA00023136"/>
    </source>
</evidence>
<evidence type="ECO:0000256" key="1">
    <source>
        <dbReference type="ARBA" id="ARBA00004141"/>
    </source>
</evidence>
<keyword evidence="10" id="KW-1185">Reference proteome</keyword>
<evidence type="ECO:0000256" key="2">
    <source>
        <dbReference type="ARBA" id="ARBA00022692"/>
    </source>
</evidence>
<feature type="transmembrane region" description="Helical" evidence="7">
    <location>
        <begin position="20"/>
        <end position="42"/>
    </location>
</feature>
<feature type="transmembrane region" description="Helical" evidence="7">
    <location>
        <begin position="217"/>
        <end position="239"/>
    </location>
</feature>
<feature type="transmembrane region" description="Helical" evidence="7">
    <location>
        <begin position="131"/>
        <end position="152"/>
    </location>
</feature>
<feature type="transmembrane region" description="Helical" evidence="7">
    <location>
        <begin position="54"/>
        <end position="76"/>
    </location>
</feature>
<feature type="domain" description="Rhodopsin" evidence="8">
    <location>
        <begin position="38"/>
        <end position="280"/>
    </location>
</feature>
<gene>
    <name evidence="9" type="ORF">LTR09_009693</name>
</gene>
<protein>
    <recommendedName>
        <fullName evidence="8">Rhodopsin domain-containing protein</fullName>
    </recommendedName>
</protein>
<dbReference type="InterPro" id="IPR052337">
    <property type="entry name" value="SAT4-like"/>
</dbReference>
<evidence type="ECO:0000256" key="7">
    <source>
        <dbReference type="SAM" id="Phobius"/>
    </source>
</evidence>
<name>A0AAJ0G9A7_9PEZI</name>
<comment type="subcellular location">
    <subcellularLocation>
        <location evidence="1">Membrane</location>
        <topology evidence="1">Multi-pass membrane protein</topology>
    </subcellularLocation>
</comment>
<organism evidence="9 10">
    <name type="scientific">Extremus antarcticus</name>
    <dbReference type="NCBI Taxonomy" id="702011"/>
    <lineage>
        <taxon>Eukaryota</taxon>
        <taxon>Fungi</taxon>
        <taxon>Dikarya</taxon>
        <taxon>Ascomycota</taxon>
        <taxon>Pezizomycotina</taxon>
        <taxon>Dothideomycetes</taxon>
        <taxon>Dothideomycetidae</taxon>
        <taxon>Mycosphaerellales</taxon>
        <taxon>Extremaceae</taxon>
        <taxon>Extremus</taxon>
    </lineage>
</organism>
<keyword evidence="2 7" id="KW-0812">Transmembrane</keyword>
<dbReference type="GO" id="GO:0016020">
    <property type="term" value="C:membrane"/>
    <property type="evidence" value="ECO:0007669"/>
    <property type="project" value="UniProtKB-SubCell"/>
</dbReference>
<evidence type="ECO:0000259" key="8">
    <source>
        <dbReference type="Pfam" id="PF20684"/>
    </source>
</evidence>
<dbReference type="PANTHER" id="PTHR33048">
    <property type="entry name" value="PTH11-LIKE INTEGRAL MEMBRANE PROTEIN (AFU_ORTHOLOGUE AFUA_5G11245)"/>
    <property type="match status" value="1"/>
</dbReference>
<feature type="transmembrane region" description="Helical" evidence="7">
    <location>
        <begin position="178"/>
        <end position="196"/>
    </location>
</feature>
<accession>A0AAJ0G9A7</accession>
<dbReference type="InterPro" id="IPR049326">
    <property type="entry name" value="Rhodopsin_dom_fungi"/>
</dbReference>
<feature type="transmembrane region" description="Helical" evidence="7">
    <location>
        <begin position="251"/>
        <end position="274"/>
    </location>
</feature>
<dbReference type="Pfam" id="PF20684">
    <property type="entry name" value="Fung_rhodopsin"/>
    <property type="match status" value="1"/>
</dbReference>
<feature type="compositionally biased region" description="Polar residues" evidence="6">
    <location>
        <begin position="308"/>
        <end position="321"/>
    </location>
</feature>
<dbReference type="AlphaFoldDB" id="A0AAJ0G9A7"/>